<evidence type="ECO:0000256" key="6">
    <source>
        <dbReference type="SAM" id="MobiDB-lite"/>
    </source>
</evidence>
<evidence type="ECO:0000256" key="1">
    <source>
        <dbReference type="ARBA" id="ARBA00022491"/>
    </source>
</evidence>
<feature type="region of interest" description="Disordered" evidence="6">
    <location>
        <begin position="1"/>
        <end position="29"/>
    </location>
</feature>
<dbReference type="SUPFAM" id="SSF46689">
    <property type="entry name" value="Homeodomain-like"/>
    <property type="match status" value="1"/>
</dbReference>
<dbReference type="InterPro" id="IPR039538">
    <property type="entry name" value="BetI_C"/>
</dbReference>
<dbReference type="AlphaFoldDB" id="A0AAW8DVA3"/>
<dbReference type="Pfam" id="PF00440">
    <property type="entry name" value="TetR_N"/>
    <property type="match status" value="1"/>
</dbReference>
<evidence type="ECO:0000313" key="9">
    <source>
        <dbReference type="Proteomes" id="UP001244295"/>
    </source>
</evidence>
<proteinExistence type="predicted"/>
<dbReference type="GO" id="GO:0000976">
    <property type="term" value="F:transcription cis-regulatory region binding"/>
    <property type="evidence" value="ECO:0007669"/>
    <property type="project" value="TreeGrafter"/>
</dbReference>
<evidence type="ECO:0000256" key="4">
    <source>
        <dbReference type="ARBA" id="ARBA00023163"/>
    </source>
</evidence>
<organism evidence="8 9">
    <name type="scientific">Variovorax boronicumulans</name>
    <dbReference type="NCBI Taxonomy" id="436515"/>
    <lineage>
        <taxon>Bacteria</taxon>
        <taxon>Pseudomonadati</taxon>
        <taxon>Pseudomonadota</taxon>
        <taxon>Betaproteobacteria</taxon>
        <taxon>Burkholderiales</taxon>
        <taxon>Comamonadaceae</taxon>
        <taxon>Variovorax</taxon>
    </lineage>
</organism>
<dbReference type="RefSeq" id="WP_307692805.1">
    <property type="nucleotide sequence ID" value="NZ_JAUSRS010000003.1"/>
</dbReference>
<dbReference type="InterPro" id="IPR009057">
    <property type="entry name" value="Homeodomain-like_sf"/>
</dbReference>
<keyword evidence="4" id="KW-0804">Transcription</keyword>
<dbReference type="GO" id="GO:0003700">
    <property type="term" value="F:DNA-binding transcription factor activity"/>
    <property type="evidence" value="ECO:0007669"/>
    <property type="project" value="TreeGrafter"/>
</dbReference>
<keyword evidence="2" id="KW-0805">Transcription regulation</keyword>
<evidence type="ECO:0000256" key="5">
    <source>
        <dbReference type="PROSITE-ProRule" id="PRU00335"/>
    </source>
</evidence>
<evidence type="ECO:0000256" key="2">
    <source>
        <dbReference type="ARBA" id="ARBA00023015"/>
    </source>
</evidence>
<reference evidence="8" key="1">
    <citation type="submission" date="2023-07" db="EMBL/GenBank/DDBJ databases">
        <title>Sorghum-associated microbial communities from plants grown in Nebraska, USA.</title>
        <authorList>
            <person name="Schachtman D."/>
        </authorList>
    </citation>
    <scope>NUCLEOTIDE SEQUENCE</scope>
    <source>
        <strain evidence="8">DS2795</strain>
    </source>
</reference>
<dbReference type="EMBL" id="JAUSRR010000003">
    <property type="protein sequence ID" value="MDP9923259.1"/>
    <property type="molecule type" value="Genomic_DNA"/>
</dbReference>
<dbReference type="Proteomes" id="UP001244295">
    <property type="component" value="Unassembled WGS sequence"/>
</dbReference>
<comment type="caution">
    <text evidence="8">The sequence shown here is derived from an EMBL/GenBank/DDBJ whole genome shotgun (WGS) entry which is preliminary data.</text>
</comment>
<keyword evidence="3 5" id="KW-0238">DNA-binding</keyword>
<keyword evidence="1" id="KW-0678">Repressor</keyword>
<gene>
    <name evidence="8" type="ORF">J2W25_002280</name>
</gene>
<sequence length="229" mass="25230">MSDKKSKPTHGAGASVSTPTRGRPAGDPEIKRKELLRAAASVIAREGYAKASLRTVAQYAGHSTGAVTYYFANKEELIVALLESAFDRFDAMLESVREKGDIRLLFEHWLQLNERNTRFWPATSELLAQGRYEPVFAEVIARRYAQFRKIQTSILKEAQERGSVRCDIPADLLADQLSAMGDGWMLMYPVEPKRFTAKRIRALIDAIGVLIAPAPGAQPAPGSRSPNAG</sequence>
<evidence type="ECO:0000259" key="7">
    <source>
        <dbReference type="PROSITE" id="PS50977"/>
    </source>
</evidence>
<evidence type="ECO:0000256" key="3">
    <source>
        <dbReference type="ARBA" id="ARBA00023125"/>
    </source>
</evidence>
<dbReference type="InterPro" id="IPR001647">
    <property type="entry name" value="HTH_TetR"/>
</dbReference>
<dbReference type="InterPro" id="IPR050109">
    <property type="entry name" value="HTH-type_TetR-like_transc_reg"/>
</dbReference>
<dbReference type="Pfam" id="PF13977">
    <property type="entry name" value="TetR_C_6"/>
    <property type="match status" value="1"/>
</dbReference>
<dbReference type="Gene3D" id="1.10.357.10">
    <property type="entry name" value="Tetracycline Repressor, domain 2"/>
    <property type="match status" value="1"/>
</dbReference>
<dbReference type="PROSITE" id="PS50977">
    <property type="entry name" value="HTH_TETR_2"/>
    <property type="match status" value="1"/>
</dbReference>
<dbReference type="PANTHER" id="PTHR30055">
    <property type="entry name" value="HTH-TYPE TRANSCRIPTIONAL REGULATOR RUTR"/>
    <property type="match status" value="1"/>
</dbReference>
<dbReference type="PANTHER" id="PTHR30055:SF234">
    <property type="entry name" value="HTH-TYPE TRANSCRIPTIONAL REGULATOR BETI"/>
    <property type="match status" value="1"/>
</dbReference>
<feature type="DNA-binding region" description="H-T-H motif" evidence="5">
    <location>
        <begin position="52"/>
        <end position="71"/>
    </location>
</feature>
<protein>
    <submittedName>
        <fullName evidence="8">AcrR family transcriptional regulator</fullName>
    </submittedName>
</protein>
<evidence type="ECO:0000313" key="8">
    <source>
        <dbReference type="EMBL" id="MDP9923259.1"/>
    </source>
</evidence>
<dbReference type="InterPro" id="IPR036271">
    <property type="entry name" value="Tet_transcr_reg_TetR-rel_C_sf"/>
</dbReference>
<dbReference type="PRINTS" id="PR00455">
    <property type="entry name" value="HTHTETR"/>
</dbReference>
<dbReference type="SUPFAM" id="SSF48498">
    <property type="entry name" value="Tetracyclin repressor-like, C-terminal domain"/>
    <property type="match status" value="1"/>
</dbReference>
<feature type="domain" description="HTH tetR-type" evidence="7">
    <location>
        <begin position="29"/>
        <end position="89"/>
    </location>
</feature>
<name>A0AAW8DVA3_9BURK</name>
<accession>A0AAW8DVA3</accession>